<feature type="signal peptide" evidence="1">
    <location>
        <begin position="1"/>
        <end position="19"/>
    </location>
</feature>
<comment type="caution">
    <text evidence="2">The sequence shown here is derived from an EMBL/GenBank/DDBJ whole genome shotgun (WGS) entry which is preliminary data.</text>
</comment>
<proteinExistence type="predicted"/>
<name>A0ABT6TYZ7_9GAMM</name>
<keyword evidence="3" id="KW-1185">Reference proteome</keyword>
<dbReference type="RefSeq" id="WP_175081390.1">
    <property type="nucleotide sequence ID" value="NZ_JAKUMG010000002.1"/>
</dbReference>
<evidence type="ECO:0000256" key="1">
    <source>
        <dbReference type="SAM" id="SignalP"/>
    </source>
</evidence>
<evidence type="ECO:0000313" key="2">
    <source>
        <dbReference type="EMBL" id="MDI4668479.1"/>
    </source>
</evidence>
<organism evidence="2 3">
    <name type="scientific">Pseudoalteromonas shioyasakiensis</name>
    <dbReference type="NCBI Taxonomy" id="1190813"/>
    <lineage>
        <taxon>Bacteria</taxon>
        <taxon>Pseudomonadati</taxon>
        <taxon>Pseudomonadota</taxon>
        <taxon>Gammaproteobacteria</taxon>
        <taxon>Alteromonadales</taxon>
        <taxon>Pseudoalteromonadaceae</taxon>
        <taxon>Pseudoalteromonas</taxon>
    </lineage>
</organism>
<accession>A0ABT6TYZ7</accession>
<evidence type="ECO:0008006" key="4">
    <source>
        <dbReference type="Google" id="ProtNLM"/>
    </source>
</evidence>
<keyword evidence="1" id="KW-0732">Signal</keyword>
<reference evidence="2 3" key="1">
    <citation type="submission" date="2022-02" db="EMBL/GenBank/DDBJ databases">
        <title>Genome analysis of Beneficial Microorganisms for Coral consortium from Pocillopora damicornis.</title>
        <authorList>
            <person name="Rosado P.M."/>
            <person name="Cardoso P.M."/>
            <person name="Rosado J.G."/>
            <person name="Schultz J."/>
            <person name="Rocha U."/>
            <person name="Costa T.K."/>
            <person name="Peixoto R.S."/>
        </authorList>
    </citation>
    <scope>NUCLEOTIDE SEQUENCE [LARGE SCALE GENOMIC DNA]</scope>
    <source>
        <strain evidence="2 3">BMC5</strain>
    </source>
</reference>
<sequence length="151" mass="17587">MTKRLIFLLFLFLPRLVCACMLPNQGEEYDSLINLEKLESENSYRISIPRVIENSSGWPTVTLIYTSHDIDKDCKEEILSDGTQLLCLPQEENREELTLNSTWKKAIDWLSNNNLYEGEIQIMEQENYSVEISVMWETELCLTFGRKAIAE</sequence>
<protein>
    <recommendedName>
        <fullName evidence="4">Lipoprotein</fullName>
    </recommendedName>
</protein>
<feature type="chain" id="PRO_5046783322" description="Lipoprotein" evidence="1">
    <location>
        <begin position="20"/>
        <end position="151"/>
    </location>
</feature>
<gene>
    <name evidence="2" type="ORF">MKZ47_05120</name>
</gene>
<dbReference type="EMBL" id="JAKUMG010000002">
    <property type="protein sequence ID" value="MDI4668479.1"/>
    <property type="molecule type" value="Genomic_DNA"/>
</dbReference>
<evidence type="ECO:0000313" key="3">
    <source>
        <dbReference type="Proteomes" id="UP001156974"/>
    </source>
</evidence>
<dbReference type="Proteomes" id="UP001156974">
    <property type="component" value="Unassembled WGS sequence"/>
</dbReference>